<gene>
    <name evidence="2" type="ORF">D7294_23710</name>
</gene>
<name>A0A3A9YR58_9ACTN</name>
<dbReference type="Proteomes" id="UP000272474">
    <property type="component" value="Unassembled WGS sequence"/>
</dbReference>
<reference evidence="2 3" key="1">
    <citation type="journal article" date="2014" name="Int. J. Syst. Evol. Microbiol.">
        <title>Streptomyces hoynatensis sp. nov., isolated from deep marine sediment.</title>
        <authorList>
            <person name="Veyisoglu A."/>
            <person name="Sahin N."/>
        </authorList>
    </citation>
    <scope>NUCLEOTIDE SEQUENCE [LARGE SCALE GENOMIC DNA]</scope>
    <source>
        <strain evidence="2 3">KCTC 29097</strain>
    </source>
</reference>
<accession>A0A3A9YR58</accession>
<evidence type="ECO:0000313" key="3">
    <source>
        <dbReference type="Proteomes" id="UP000272474"/>
    </source>
</evidence>
<organism evidence="2 3">
    <name type="scientific">Streptomyces hoynatensis</name>
    <dbReference type="NCBI Taxonomy" id="1141874"/>
    <lineage>
        <taxon>Bacteria</taxon>
        <taxon>Bacillati</taxon>
        <taxon>Actinomycetota</taxon>
        <taxon>Actinomycetes</taxon>
        <taxon>Kitasatosporales</taxon>
        <taxon>Streptomycetaceae</taxon>
        <taxon>Streptomyces</taxon>
    </lineage>
</organism>
<feature type="region of interest" description="Disordered" evidence="1">
    <location>
        <begin position="107"/>
        <end position="133"/>
    </location>
</feature>
<sequence>MSVPDPFGSHTLAEARALAEGGDRLLADTLTRAGSDGRLAQDLAGGPTLLERYRTGSPAARALLEAAMDARRLGVGLQLPQAFLTGAAPDYLHDGDGNQLTDDWAERPMPNWPSRSTDAARAAAGAVSRPTRC</sequence>
<protein>
    <submittedName>
        <fullName evidence="2">Uncharacterized protein</fullName>
    </submittedName>
</protein>
<comment type="caution">
    <text evidence="2">The sequence shown here is derived from an EMBL/GenBank/DDBJ whole genome shotgun (WGS) entry which is preliminary data.</text>
</comment>
<dbReference type="AlphaFoldDB" id="A0A3A9YR58"/>
<proteinExistence type="predicted"/>
<evidence type="ECO:0000256" key="1">
    <source>
        <dbReference type="SAM" id="MobiDB-lite"/>
    </source>
</evidence>
<keyword evidence="3" id="KW-1185">Reference proteome</keyword>
<dbReference type="EMBL" id="RBAL01000017">
    <property type="protein sequence ID" value="RKN38492.1"/>
    <property type="molecule type" value="Genomic_DNA"/>
</dbReference>
<evidence type="ECO:0000313" key="2">
    <source>
        <dbReference type="EMBL" id="RKN38492.1"/>
    </source>
</evidence>